<dbReference type="InterPro" id="IPR021520">
    <property type="entry name" value="Stealth_CR2"/>
</dbReference>
<feature type="domain" description="Stealth protein CR1 conserved region 1" evidence="6">
    <location>
        <begin position="273"/>
        <end position="299"/>
    </location>
</feature>
<feature type="compositionally biased region" description="Basic and acidic residues" evidence="3">
    <location>
        <begin position="94"/>
        <end position="103"/>
    </location>
</feature>
<dbReference type="InterPro" id="IPR031358">
    <property type="entry name" value="Stealth_CR1"/>
</dbReference>
<comment type="similarity">
    <text evidence="1">Belongs to the stealth family.</text>
</comment>
<accession>A0AAN7T1D2</accession>
<dbReference type="Pfam" id="PF17103">
    <property type="entry name" value="Stealth_CR4"/>
    <property type="match status" value="1"/>
</dbReference>
<dbReference type="Pfam" id="PF17101">
    <property type="entry name" value="Stealth_CR1"/>
    <property type="match status" value="1"/>
</dbReference>
<dbReference type="GO" id="GO:0003976">
    <property type="term" value="F:UDP-N-acetylglucosamine-lysosomal-enzyme N-acetylglucosaminephosphotransferase activity"/>
    <property type="evidence" value="ECO:0007669"/>
    <property type="project" value="TreeGrafter"/>
</dbReference>
<reference evidence="8 9" key="1">
    <citation type="submission" date="2023-08" db="EMBL/GenBank/DDBJ databases">
        <title>Black Yeasts Isolated from many extreme environments.</title>
        <authorList>
            <person name="Coleine C."/>
            <person name="Stajich J.E."/>
            <person name="Selbmann L."/>
        </authorList>
    </citation>
    <scope>NUCLEOTIDE SEQUENCE [LARGE SCALE GENOMIC DNA]</scope>
    <source>
        <strain evidence="8 9">CCFEE 5910</strain>
    </source>
</reference>
<dbReference type="GO" id="GO:0046835">
    <property type="term" value="P:carbohydrate phosphorylation"/>
    <property type="evidence" value="ECO:0007669"/>
    <property type="project" value="TreeGrafter"/>
</dbReference>
<feature type="domain" description="Stealth protein CR2 conserved region 2" evidence="5">
    <location>
        <begin position="317"/>
        <end position="429"/>
    </location>
</feature>
<evidence type="ECO:0000256" key="1">
    <source>
        <dbReference type="ARBA" id="ARBA00007583"/>
    </source>
</evidence>
<dbReference type="InterPro" id="IPR031356">
    <property type="entry name" value="Stealth_CR4"/>
</dbReference>
<dbReference type="GO" id="GO:0005794">
    <property type="term" value="C:Golgi apparatus"/>
    <property type="evidence" value="ECO:0007669"/>
    <property type="project" value="TreeGrafter"/>
</dbReference>
<gene>
    <name evidence="8" type="ORF">LTR05_003517</name>
</gene>
<sequence length="783" mass="89375">MDGRLAVFQNYEHKKTDDKSPAQWRSARSLRRHRRNILLLALVVLGLAFWHIFHTHSTVVHLAQRRESVNSKADAHKRHEGLHRPSSKVPASEKLSKLRDAVKDPIINTDGGNAEANVRQRQEPSEEQKGSEMTEDHATGPEPDVPTKQKPILDSPGADEDKQSAARRNQQKEDSEEDQNPNWIKGPVRVEADLDTNHEKEPVLSAPDVESKQKVIEAEPDEHLVLEETAENLPEIIHIPFEEAVKSHVLEGWEDDWISHGRFDSDKWTLKEPRIDFVYLWVNGSEEAFQETKHPFELNSILNDAEGNWISSHGVNRYRDWDELRYAVRSVEKYAKSFRNQIQIIVNSVKGTKAGKQVPTWLNDKPSTRDIVKVLAQEEFMDRKAQACLPTFNSLTIENQLFNTPSNTDYMFALSDDMLLGKTHSASDVVSPLLGPVMGFKTNQYNTIHPPNEDDAHRFGEKPFLIYTSWLLNRRFGQRKRKGQGHFGHALSRSIMREAIGSFPGPELQSTCKRFRGEPGFQLYSWFVTFHYLIERYREAMLWSLIMLRSDVDGDGYLSWDERRTLMSALEAGMKNEGKAAFRTRNFYHVRKHLENAGLAAPKVNTDFLWTSLDGPSSFMNLECAEFEVNECLGPGFSISMSGYQGKNPSFSTAVIFERVARNKPQCGDCLLKVVLNQVKQGLSPILPDEKTQAAERELAVKALMRYKYTIVEPNGLFTMLTDAEQIDKMLVEKYVRGKTPVPGQLCLNDDVATEEESELVDIQNAMSEFYQGLFPEKSDFER</sequence>
<evidence type="ECO:0000256" key="2">
    <source>
        <dbReference type="ARBA" id="ARBA00022679"/>
    </source>
</evidence>
<evidence type="ECO:0000256" key="4">
    <source>
        <dbReference type="SAM" id="Phobius"/>
    </source>
</evidence>
<feature type="region of interest" description="Disordered" evidence="3">
    <location>
        <begin position="70"/>
        <end position="186"/>
    </location>
</feature>
<protein>
    <submittedName>
        <fullName evidence="8">Uncharacterized protein</fullName>
    </submittedName>
</protein>
<organism evidence="8 9">
    <name type="scientific">Lithohypha guttulata</name>
    <dbReference type="NCBI Taxonomy" id="1690604"/>
    <lineage>
        <taxon>Eukaryota</taxon>
        <taxon>Fungi</taxon>
        <taxon>Dikarya</taxon>
        <taxon>Ascomycota</taxon>
        <taxon>Pezizomycotina</taxon>
        <taxon>Eurotiomycetes</taxon>
        <taxon>Chaetothyriomycetidae</taxon>
        <taxon>Chaetothyriales</taxon>
        <taxon>Trichomeriaceae</taxon>
        <taxon>Lithohypha</taxon>
    </lineage>
</organism>
<evidence type="ECO:0000259" key="6">
    <source>
        <dbReference type="Pfam" id="PF17101"/>
    </source>
</evidence>
<dbReference type="Proteomes" id="UP001309876">
    <property type="component" value="Unassembled WGS sequence"/>
</dbReference>
<dbReference type="Pfam" id="PF11380">
    <property type="entry name" value="Stealth_CR2"/>
    <property type="match status" value="1"/>
</dbReference>
<dbReference type="PANTHER" id="PTHR24045">
    <property type="match status" value="1"/>
</dbReference>
<keyword evidence="4" id="KW-0472">Membrane</keyword>
<keyword evidence="9" id="KW-1185">Reference proteome</keyword>
<evidence type="ECO:0000313" key="8">
    <source>
        <dbReference type="EMBL" id="KAK5086349.1"/>
    </source>
</evidence>
<dbReference type="EMBL" id="JAVRRJ010000003">
    <property type="protein sequence ID" value="KAK5086349.1"/>
    <property type="molecule type" value="Genomic_DNA"/>
</dbReference>
<dbReference type="PANTHER" id="PTHR24045:SF0">
    <property type="entry name" value="N-ACETYLGLUCOSAMINE-1-PHOSPHOTRANSFERASE SUBUNITS ALPHA_BETA"/>
    <property type="match status" value="1"/>
</dbReference>
<comment type="caution">
    <text evidence="8">The sequence shown here is derived from an EMBL/GenBank/DDBJ whole genome shotgun (WGS) entry which is preliminary data.</text>
</comment>
<dbReference type="InterPro" id="IPR047141">
    <property type="entry name" value="Stealth"/>
</dbReference>
<name>A0AAN7T1D2_9EURO</name>
<feature type="compositionally biased region" description="Basic and acidic residues" evidence="3">
    <location>
        <begin position="118"/>
        <end position="139"/>
    </location>
</feature>
<evidence type="ECO:0000259" key="7">
    <source>
        <dbReference type="Pfam" id="PF17103"/>
    </source>
</evidence>
<evidence type="ECO:0000313" key="9">
    <source>
        <dbReference type="Proteomes" id="UP001309876"/>
    </source>
</evidence>
<keyword evidence="2" id="KW-0808">Transferase</keyword>
<evidence type="ECO:0000259" key="5">
    <source>
        <dbReference type="Pfam" id="PF11380"/>
    </source>
</evidence>
<feature type="transmembrane region" description="Helical" evidence="4">
    <location>
        <begin position="36"/>
        <end position="53"/>
    </location>
</feature>
<keyword evidence="4" id="KW-0812">Transmembrane</keyword>
<feature type="domain" description="Stealth protein CR4 conserved region 4" evidence="7">
    <location>
        <begin position="746"/>
        <end position="783"/>
    </location>
</feature>
<keyword evidence="4" id="KW-1133">Transmembrane helix</keyword>
<dbReference type="AlphaFoldDB" id="A0AAN7T1D2"/>
<evidence type="ECO:0000256" key="3">
    <source>
        <dbReference type="SAM" id="MobiDB-lite"/>
    </source>
</evidence>
<proteinExistence type="inferred from homology"/>